<keyword evidence="3" id="KW-1185">Reference proteome</keyword>
<gene>
    <name evidence="2" type="ORF">I2488_16405</name>
</gene>
<feature type="transmembrane region" description="Helical" evidence="1">
    <location>
        <begin position="31"/>
        <end position="50"/>
    </location>
</feature>
<comment type="caution">
    <text evidence="2">The sequence shown here is derived from an EMBL/GenBank/DDBJ whole genome shotgun (WGS) entry which is preliminary data.</text>
</comment>
<feature type="transmembrane region" description="Helical" evidence="1">
    <location>
        <begin position="62"/>
        <end position="86"/>
    </location>
</feature>
<keyword evidence="1" id="KW-0472">Membrane</keyword>
<feature type="transmembrane region" description="Helical" evidence="1">
    <location>
        <begin position="6"/>
        <end position="24"/>
    </location>
</feature>
<dbReference type="EMBL" id="JADQDC010000013">
    <property type="protein sequence ID" value="MBF9152587.1"/>
    <property type="molecule type" value="Genomic_DNA"/>
</dbReference>
<name>A0ABS0HK05_9SPHN</name>
<keyword evidence="1" id="KW-0812">Transmembrane</keyword>
<proteinExistence type="predicted"/>
<dbReference type="RefSeq" id="WP_196276888.1">
    <property type="nucleotide sequence ID" value="NZ_JADQDC010000013.1"/>
</dbReference>
<evidence type="ECO:0000313" key="2">
    <source>
        <dbReference type="EMBL" id="MBF9152587.1"/>
    </source>
</evidence>
<evidence type="ECO:0000313" key="3">
    <source>
        <dbReference type="Proteomes" id="UP000600799"/>
    </source>
</evidence>
<reference evidence="2 3" key="1">
    <citation type="submission" date="2020-11" db="EMBL/GenBank/DDBJ databases">
        <title>The genome sequence of Novosphingobium sp. 1Y9A.</title>
        <authorList>
            <person name="Liu Y."/>
        </authorList>
    </citation>
    <scope>NUCLEOTIDE SEQUENCE [LARGE SCALE GENOMIC DNA]</scope>
    <source>
        <strain evidence="2 3">1Y9A</strain>
    </source>
</reference>
<evidence type="ECO:0000256" key="1">
    <source>
        <dbReference type="SAM" id="Phobius"/>
    </source>
</evidence>
<keyword evidence="1" id="KW-1133">Transmembrane helix</keyword>
<dbReference type="Proteomes" id="UP000600799">
    <property type="component" value="Unassembled WGS sequence"/>
</dbReference>
<sequence>MISVFSIAFIGLMFLAAVATRFFLSRRRPMLVRTVWVLLAVLPLPGFAWWMTFNSPGSGWGFALIAMFLTIALGLGIIGGLIWYAVSARAPR</sequence>
<organism evidence="2 3">
    <name type="scientific">Novosphingobium jiangmenense</name>
    <dbReference type="NCBI Taxonomy" id="2791981"/>
    <lineage>
        <taxon>Bacteria</taxon>
        <taxon>Pseudomonadati</taxon>
        <taxon>Pseudomonadota</taxon>
        <taxon>Alphaproteobacteria</taxon>
        <taxon>Sphingomonadales</taxon>
        <taxon>Sphingomonadaceae</taxon>
        <taxon>Novosphingobium</taxon>
    </lineage>
</organism>
<accession>A0ABS0HK05</accession>
<protein>
    <submittedName>
        <fullName evidence="2">Uncharacterized protein</fullName>
    </submittedName>
</protein>